<dbReference type="GeneID" id="30017565"/>
<dbReference type="PANTHER" id="PTHR23294">
    <property type="entry name" value="ET TRANSLATION PRODUCT-RELATED"/>
    <property type="match status" value="1"/>
</dbReference>
<keyword evidence="2 5" id="KW-0812">Transmembrane</keyword>
<comment type="subcellular location">
    <subcellularLocation>
        <location evidence="1">Membrane</location>
        <topology evidence="1">Multi-pass membrane protein</topology>
    </subcellularLocation>
</comment>
<evidence type="ECO:0000256" key="4">
    <source>
        <dbReference type="ARBA" id="ARBA00023136"/>
    </source>
</evidence>
<reference evidence="6 7" key="1">
    <citation type="journal article" date="2016" name="Genome Biol. Evol.">
        <title>Divergent and convergent evolution of fungal pathogenicity.</title>
        <authorList>
            <person name="Shang Y."/>
            <person name="Xiao G."/>
            <person name="Zheng P."/>
            <person name="Cen K."/>
            <person name="Zhan S."/>
            <person name="Wang C."/>
        </authorList>
    </citation>
    <scope>NUCLEOTIDE SEQUENCE [LARGE SCALE GENOMIC DNA]</scope>
    <source>
        <strain evidence="6 7">ARSEF 2679</strain>
    </source>
</reference>
<keyword evidence="3 5" id="KW-1133">Transmembrane helix</keyword>
<comment type="caution">
    <text evidence="6">The sequence shown here is derived from an EMBL/GenBank/DDBJ whole genome shotgun (WGS) entry which is preliminary data.</text>
</comment>
<dbReference type="OrthoDB" id="196103at2759"/>
<evidence type="ECO:0000313" key="7">
    <source>
        <dbReference type="Proteomes" id="UP000076744"/>
    </source>
</evidence>
<feature type="transmembrane region" description="Helical" evidence="5">
    <location>
        <begin position="248"/>
        <end position="266"/>
    </location>
</feature>
<evidence type="ECO:0000256" key="1">
    <source>
        <dbReference type="ARBA" id="ARBA00004141"/>
    </source>
</evidence>
<proteinExistence type="predicted"/>
<feature type="transmembrane region" description="Helical" evidence="5">
    <location>
        <begin position="326"/>
        <end position="344"/>
    </location>
</feature>
<dbReference type="AlphaFoldDB" id="A0A168D5N8"/>
<organism evidence="6 7">
    <name type="scientific">Cordyceps fumosorosea (strain ARSEF 2679)</name>
    <name type="common">Isaria fumosorosea</name>
    <dbReference type="NCBI Taxonomy" id="1081104"/>
    <lineage>
        <taxon>Eukaryota</taxon>
        <taxon>Fungi</taxon>
        <taxon>Dikarya</taxon>
        <taxon>Ascomycota</taxon>
        <taxon>Pezizomycotina</taxon>
        <taxon>Sordariomycetes</taxon>
        <taxon>Hypocreomycetidae</taxon>
        <taxon>Hypocreales</taxon>
        <taxon>Cordycipitaceae</taxon>
        <taxon>Cordyceps</taxon>
    </lineage>
</organism>
<gene>
    <name evidence="6" type="ORF">ISF_01273</name>
</gene>
<feature type="transmembrane region" description="Helical" evidence="5">
    <location>
        <begin position="78"/>
        <end position="103"/>
    </location>
</feature>
<keyword evidence="7" id="KW-1185">Reference proteome</keyword>
<feature type="transmembrane region" description="Helical" evidence="5">
    <location>
        <begin position="189"/>
        <end position="209"/>
    </location>
</feature>
<evidence type="ECO:0000256" key="3">
    <source>
        <dbReference type="ARBA" id="ARBA00022989"/>
    </source>
</evidence>
<protein>
    <submittedName>
        <fullName evidence="6">DUF895 domain protein</fullName>
    </submittedName>
</protein>
<accession>A0A168D5N8</accession>
<dbReference type="PANTHER" id="PTHR23294:SF17">
    <property type="entry name" value="DUF895 DOMAIN MEMBRANE PROTEIN"/>
    <property type="match status" value="1"/>
</dbReference>
<dbReference type="RefSeq" id="XP_018707646.1">
    <property type="nucleotide sequence ID" value="XM_018844880.1"/>
</dbReference>
<dbReference type="EMBL" id="AZHB01000002">
    <property type="protein sequence ID" value="OAA72200.1"/>
    <property type="molecule type" value="Genomic_DNA"/>
</dbReference>
<evidence type="ECO:0000256" key="2">
    <source>
        <dbReference type="ARBA" id="ARBA00022692"/>
    </source>
</evidence>
<dbReference type="Proteomes" id="UP000076744">
    <property type="component" value="Unassembled WGS sequence"/>
</dbReference>
<dbReference type="GO" id="GO:0016020">
    <property type="term" value="C:membrane"/>
    <property type="evidence" value="ECO:0007669"/>
    <property type="project" value="UniProtKB-SubCell"/>
</dbReference>
<keyword evidence="4 5" id="KW-0472">Membrane</keyword>
<sequence>MHSAISNLGAGGMHDVQLSDIANSVLYGCFFPGGFFAGSVNTNRFPCRVEHPWTAPDPLDRDHRIRPLTRRPLELPSLILAGAILGLSASLFWAAQGAVMMSYPTKRDKGRSYNLFWSLFQLGTLVRHRRLHRHHHHSADVCRIQLCCRTASSAATAQRSRSRHLWDRGRGAVEFGAITSFLFNDRTRALVALLTGLGSIIGSVIIGLLKDTLPFPRRNSSLVASAAVFLMVCAVWGGGVAFRSTFSVAILCYGGSLFHGTGWTVLLEDPMFAYYVVDAAFNGLAHYTMSAITNEPFRLARTAAYYKAIRSAGAAVSFGMDAVDTPYLGEILISWLLIVIALPLSRTYDDDDDVENAGLTKVVSPKSAAAAQRAEEN</sequence>
<evidence type="ECO:0000256" key="5">
    <source>
        <dbReference type="SAM" id="Phobius"/>
    </source>
</evidence>
<name>A0A168D5N8_CORFA</name>
<feature type="transmembrane region" description="Helical" evidence="5">
    <location>
        <begin position="221"/>
        <end position="241"/>
    </location>
</feature>
<evidence type="ECO:0000313" key="6">
    <source>
        <dbReference type="EMBL" id="OAA72200.1"/>
    </source>
</evidence>
<dbReference type="InterPro" id="IPR051617">
    <property type="entry name" value="UNC-93-like_regulator"/>
</dbReference>